<evidence type="ECO:0000313" key="2">
    <source>
        <dbReference type="EMBL" id="MED6233978.1"/>
    </source>
</evidence>
<sequence length="211" mass="22510">MRKSTMDTACPSLIFVMKGQLWLGPCLDQVDPSFVRGPFSGWGRESLRADVGVGAQSLDQDRSGWVLGCSVSWISLGPPFDVGPTSSPPHSLRGLVSACWCIGGSRCPGLTALVRAGSLPVAACQGLGPLALSGLCLGSDVPRGLRSLGPWLDLLQHRRLPAGPVGSWLQLPGLFAQPLFLSCFFFFLFVSVSVSIAIEIIPEQFLIKFLL</sequence>
<protein>
    <submittedName>
        <fullName evidence="2">Uncharacterized protein</fullName>
    </submittedName>
</protein>
<proteinExistence type="predicted"/>
<keyword evidence="3" id="KW-1185">Reference proteome</keyword>
<name>A0ABU7A835_9TELE</name>
<comment type="caution">
    <text evidence="2">The sequence shown here is derived from an EMBL/GenBank/DDBJ whole genome shotgun (WGS) entry which is preliminary data.</text>
</comment>
<dbReference type="EMBL" id="JAHUTI010004226">
    <property type="protein sequence ID" value="MED6233978.1"/>
    <property type="molecule type" value="Genomic_DNA"/>
</dbReference>
<keyword evidence="1" id="KW-0812">Transmembrane</keyword>
<dbReference type="Proteomes" id="UP001345963">
    <property type="component" value="Unassembled WGS sequence"/>
</dbReference>
<keyword evidence="1" id="KW-1133">Transmembrane helix</keyword>
<reference evidence="2 3" key="1">
    <citation type="submission" date="2021-07" db="EMBL/GenBank/DDBJ databases">
        <authorList>
            <person name="Palmer J.M."/>
        </authorList>
    </citation>
    <scope>NUCLEOTIDE SEQUENCE [LARGE SCALE GENOMIC DNA]</scope>
    <source>
        <strain evidence="2 3">AT_MEX2019</strain>
        <tissue evidence="2">Muscle</tissue>
    </source>
</reference>
<feature type="transmembrane region" description="Helical" evidence="1">
    <location>
        <begin position="179"/>
        <end position="201"/>
    </location>
</feature>
<evidence type="ECO:0000313" key="3">
    <source>
        <dbReference type="Proteomes" id="UP001345963"/>
    </source>
</evidence>
<organism evidence="2 3">
    <name type="scientific">Ataeniobius toweri</name>
    <dbReference type="NCBI Taxonomy" id="208326"/>
    <lineage>
        <taxon>Eukaryota</taxon>
        <taxon>Metazoa</taxon>
        <taxon>Chordata</taxon>
        <taxon>Craniata</taxon>
        <taxon>Vertebrata</taxon>
        <taxon>Euteleostomi</taxon>
        <taxon>Actinopterygii</taxon>
        <taxon>Neopterygii</taxon>
        <taxon>Teleostei</taxon>
        <taxon>Neoteleostei</taxon>
        <taxon>Acanthomorphata</taxon>
        <taxon>Ovalentaria</taxon>
        <taxon>Atherinomorphae</taxon>
        <taxon>Cyprinodontiformes</taxon>
        <taxon>Goodeidae</taxon>
        <taxon>Ataeniobius</taxon>
    </lineage>
</organism>
<keyword evidence="1" id="KW-0472">Membrane</keyword>
<evidence type="ECO:0000256" key="1">
    <source>
        <dbReference type="SAM" id="Phobius"/>
    </source>
</evidence>
<accession>A0ABU7A835</accession>
<gene>
    <name evidence="2" type="ORF">ATANTOWER_020053</name>
</gene>